<dbReference type="eggNOG" id="ENOG502ZSID">
    <property type="taxonomic scope" value="Bacteria"/>
</dbReference>
<dbReference type="OrthoDB" id="3376484at2"/>
<evidence type="ECO:0000256" key="1">
    <source>
        <dbReference type="SAM" id="MobiDB-lite"/>
    </source>
</evidence>
<proteinExistence type="predicted"/>
<dbReference type="Proteomes" id="UP000003448">
    <property type="component" value="Unassembled WGS sequence"/>
</dbReference>
<feature type="region of interest" description="Disordered" evidence="1">
    <location>
        <begin position="179"/>
        <end position="205"/>
    </location>
</feature>
<keyword evidence="3" id="KW-1185">Reference proteome</keyword>
<sequence>MRTFRLLRQTNRPSRFAEVTVQVAVSSRSAVEVSAVAVDEHRREAELGARWALRGLSAAARVTVTSLFVSEVDTSVGDVYEATARAVWQAMRVEDPASYVGFSHPAMVASWLESMVGRRLDAVMEARYWCEGRRDPDAESLLHAWLLVENAIPVGLHGRGDELLLAKESPYRSYEMDRCGEARGGPARRPDVLSGFIGPGSRAVP</sequence>
<organism evidence="2 3">
    <name type="scientific">Micromonospora lupini str. Lupac 08</name>
    <dbReference type="NCBI Taxonomy" id="1150864"/>
    <lineage>
        <taxon>Bacteria</taxon>
        <taxon>Bacillati</taxon>
        <taxon>Actinomycetota</taxon>
        <taxon>Actinomycetes</taxon>
        <taxon>Micromonosporales</taxon>
        <taxon>Micromonosporaceae</taxon>
        <taxon>Micromonospora</taxon>
    </lineage>
</organism>
<dbReference type="EMBL" id="CAIE01000036">
    <property type="protein sequence ID" value="CCH19859.1"/>
    <property type="molecule type" value="Genomic_DNA"/>
</dbReference>
<reference evidence="2 3" key="1">
    <citation type="journal article" date="2012" name="J. Bacteriol.">
        <title>Genome Sequence of Micromonospora lupini Lupac 08, Isolated from Root Nodules of Lupinus angustifolius.</title>
        <authorList>
            <person name="Alonso-Vega P."/>
            <person name="Normand P."/>
            <person name="Bacigalupe R."/>
            <person name="Pujic P."/>
            <person name="Lajus A."/>
            <person name="Vallenet D."/>
            <person name="Carro L."/>
            <person name="Coll P."/>
            <person name="Trujillo M.E."/>
        </authorList>
    </citation>
    <scope>NUCLEOTIDE SEQUENCE [LARGE SCALE GENOMIC DNA]</scope>
    <source>
        <strain evidence="2 3">Lupac 08</strain>
    </source>
</reference>
<dbReference type="RefSeq" id="WP_007462349.1">
    <property type="nucleotide sequence ID" value="NZ_HF570108.1"/>
</dbReference>
<evidence type="ECO:0000313" key="2">
    <source>
        <dbReference type="EMBL" id="CCH19859.1"/>
    </source>
</evidence>
<accession>I0L7R2</accession>
<dbReference type="AlphaFoldDB" id="I0L7R2"/>
<name>I0L7R2_9ACTN</name>
<protein>
    <submittedName>
        <fullName evidence="2">Uncharacterized protein</fullName>
    </submittedName>
</protein>
<evidence type="ECO:0000313" key="3">
    <source>
        <dbReference type="Proteomes" id="UP000003448"/>
    </source>
</evidence>
<gene>
    <name evidence="2" type="ORF">MILUP08_44737</name>
</gene>